<feature type="transmembrane region" description="Helical" evidence="7">
    <location>
        <begin position="380"/>
        <end position="397"/>
    </location>
</feature>
<dbReference type="InterPro" id="IPR020846">
    <property type="entry name" value="MFS_dom"/>
</dbReference>
<proteinExistence type="predicted"/>
<dbReference type="InterPro" id="IPR011701">
    <property type="entry name" value="MFS"/>
</dbReference>
<reference evidence="9 10" key="1">
    <citation type="submission" date="2023-11" db="EMBL/GenBank/DDBJ databases">
        <title>An acidophilic fungus is an integral part of prey digestion in a carnivorous sundew plant.</title>
        <authorList>
            <person name="Tsai I.J."/>
        </authorList>
    </citation>
    <scope>NUCLEOTIDE SEQUENCE [LARGE SCALE GENOMIC DNA]</scope>
    <source>
        <strain evidence="9">169a</strain>
    </source>
</reference>
<dbReference type="PANTHER" id="PTHR23501">
    <property type="entry name" value="MAJOR FACILITATOR SUPERFAMILY"/>
    <property type="match status" value="1"/>
</dbReference>
<feature type="region of interest" description="Disordered" evidence="6">
    <location>
        <begin position="1"/>
        <end position="45"/>
    </location>
</feature>
<dbReference type="AlphaFoldDB" id="A0AAQ3R9V7"/>
<keyword evidence="3 7" id="KW-0812">Transmembrane</keyword>
<sequence>MAVVDDETVRQPLLSDHNGQTYDTQNAAPGDEAPDESPAKDSQEPSTAHLLATMGSIWLCTFFAALDSTVVATLSGPISADFKSGTAFSWIASGYVIANAACQPLSGKLTDIYGRRAGLIFATSFFATGTLICSLAQNAEVMILGRVIAGMGGGCLNTISAFVGSDLIPLRKRGVWQGIANIVFGAGMSLGGVYGGFMHSRFNWRYAFYLQIPFIVLGGICSSIMVNFPPKENDMKKVKRVDFLGAFALVTALVMLLLGLNSGGNTVPWNHPIVYSSLSLSLVGLISFVYIEERVASEPIIPMRLLLNRTVAASCISYFFATMSVYTLIYYAPIYLQVVRSLSAFQAGTFLISQSAGVAIGSLSSGFIMRAVGSWWRWNIFVQLLFVTSASCIFATFDSSVHPISTYVYLFMSGVAYGALLTVNLVSLIAAVDHEYQAVATSASYAFRSVGGSLGIAIGGAIFQNLLKHQLYAHFGDEPGAEEQIRRIRESVDEIKHIPATWRPGVIESYVEAMRGVWAATVLLAILTAIASFMMKEHKLHNTLRR</sequence>
<evidence type="ECO:0000256" key="6">
    <source>
        <dbReference type="SAM" id="MobiDB-lite"/>
    </source>
</evidence>
<feature type="domain" description="Major facilitator superfamily (MFS) profile" evidence="8">
    <location>
        <begin position="53"/>
        <end position="539"/>
    </location>
</feature>
<feature type="transmembrane region" description="Helical" evidence="7">
    <location>
        <begin position="344"/>
        <end position="368"/>
    </location>
</feature>
<feature type="transmembrane region" description="Helical" evidence="7">
    <location>
        <begin position="175"/>
        <end position="194"/>
    </location>
</feature>
<evidence type="ECO:0000256" key="3">
    <source>
        <dbReference type="ARBA" id="ARBA00022692"/>
    </source>
</evidence>
<dbReference type="Pfam" id="PF07690">
    <property type="entry name" value="MFS_1"/>
    <property type="match status" value="1"/>
</dbReference>
<evidence type="ECO:0000256" key="4">
    <source>
        <dbReference type="ARBA" id="ARBA00022989"/>
    </source>
</evidence>
<feature type="transmembrane region" description="Helical" evidence="7">
    <location>
        <begin position="206"/>
        <end position="229"/>
    </location>
</feature>
<evidence type="ECO:0000256" key="7">
    <source>
        <dbReference type="SAM" id="Phobius"/>
    </source>
</evidence>
<dbReference type="GO" id="GO:0015174">
    <property type="term" value="F:basic amino acid transmembrane transporter activity"/>
    <property type="evidence" value="ECO:0007669"/>
    <property type="project" value="TreeGrafter"/>
</dbReference>
<gene>
    <name evidence="9" type="ORF">R9X50_00643500</name>
</gene>
<evidence type="ECO:0000256" key="5">
    <source>
        <dbReference type="ARBA" id="ARBA00023136"/>
    </source>
</evidence>
<keyword evidence="2" id="KW-0813">Transport</keyword>
<feature type="transmembrane region" description="Helical" evidence="7">
    <location>
        <begin position="516"/>
        <end position="535"/>
    </location>
</feature>
<comment type="subcellular location">
    <subcellularLocation>
        <location evidence="1">Endomembrane system</location>
        <topology evidence="1">Multi-pass membrane protein</topology>
    </subcellularLocation>
</comment>
<organism evidence="9 10">
    <name type="scientific">Acrodontium crateriforme</name>
    <dbReference type="NCBI Taxonomy" id="150365"/>
    <lineage>
        <taxon>Eukaryota</taxon>
        <taxon>Fungi</taxon>
        <taxon>Dikarya</taxon>
        <taxon>Ascomycota</taxon>
        <taxon>Pezizomycotina</taxon>
        <taxon>Dothideomycetes</taxon>
        <taxon>Dothideomycetidae</taxon>
        <taxon>Mycosphaerellales</taxon>
        <taxon>Teratosphaeriaceae</taxon>
        <taxon>Acrodontium</taxon>
    </lineage>
</organism>
<evidence type="ECO:0000256" key="2">
    <source>
        <dbReference type="ARBA" id="ARBA00022448"/>
    </source>
</evidence>
<feature type="compositionally biased region" description="Polar residues" evidence="6">
    <location>
        <begin position="17"/>
        <end position="27"/>
    </location>
</feature>
<feature type="transmembrane region" description="Helical" evidence="7">
    <location>
        <begin position="272"/>
        <end position="291"/>
    </location>
</feature>
<dbReference type="Gene3D" id="1.20.1720.10">
    <property type="entry name" value="Multidrug resistance protein D"/>
    <property type="match status" value="1"/>
</dbReference>
<feature type="transmembrane region" description="Helical" evidence="7">
    <location>
        <begin position="311"/>
        <end position="332"/>
    </location>
</feature>
<accession>A0AAQ3R9V7</accession>
<feature type="transmembrane region" description="Helical" evidence="7">
    <location>
        <begin position="409"/>
        <end position="433"/>
    </location>
</feature>
<feature type="transmembrane region" description="Helical" evidence="7">
    <location>
        <begin position="117"/>
        <end position="137"/>
    </location>
</feature>
<feature type="transmembrane region" description="Helical" evidence="7">
    <location>
        <begin position="241"/>
        <end position="260"/>
    </location>
</feature>
<evidence type="ECO:0000313" key="10">
    <source>
        <dbReference type="Proteomes" id="UP001303373"/>
    </source>
</evidence>
<evidence type="ECO:0000256" key="1">
    <source>
        <dbReference type="ARBA" id="ARBA00004127"/>
    </source>
</evidence>
<feature type="transmembrane region" description="Helical" evidence="7">
    <location>
        <begin position="143"/>
        <end position="163"/>
    </location>
</feature>
<dbReference type="PANTHER" id="PTHR23501:SF191">
    <property type="entry name" value="VACUOLAR BASIC AMINO ACID TRANSPORTER 4"/>
    <property type="match status" value="1"/>
</dbReference>
<dbReference type="InterPro" id="IPR036259">
    <property type="entry name" value="MFS_trans_sf"/>
</dbReference>
<protein>
    <recommendedName>
        <fullName evidence="8">Major facilitator superfamily (MFS) profile domain-containing protein</fullName>
    </recommendedName>
</protein>
<keyword evidence="4 7" id="KW-1133">Transmembrane helix</keyword>
<dbReference type="EMBL" id="CP138589">
    <property type="protein sequence ID" value="WPH03554.1"/>
    <property type="molecule type" value="Genomic_DNA"/>
</dbReference>
<evidence type="ECO:0000259" key="8">
    <source>
        <dbReference type="PROSITE" id="PS50850"/>
    </source>
</evidence>
<feature type="transmembrane region" description="Helical" evidence="7">
    <location>
        <begin position="445"/>
        <end position="467"/>
    </location>
</feature>
<evidence type="ECO:0000313" key="9">
    <source>
        <dbReference type="EMBL" id="WPH03554.1"/>
    </source>
</evidence>
<dbReference type="Proteomes" id="UP001303373">
    <property type="component" value="Chromosome 10"/>
</dbReference>
<name>A0AAQ3R9V7_9PEZI</name>
<dbReference type="GO" id="GO:0012505">
    <property type="term" value="C:endomembrane system"/>
    <property type="evidence" value="ECO:0007669"/>
    <property type="project" value="UniProtKB-SubCell"/>
</dbReference>
<dbReference type="GO" id="GO:0000329">
    <property type="term" value="C:fungal-type vacuole membrane"/>
    <property type="evidence" value="ECO:0007669"/>
    <property type="project" value="TreeGrafter"/>
</dbReference>
<keyword evidence="5 7" id="KW-0472">Membrane</keyword>
<dbReference type="SUPFAM" id="SSF103473">
    <property type="entry name" value="MFS general substrate transporter"/>
    <property type="match status" value="1"/>
</dbReference>
<keyword evidence="10" id="KW-1185">Reference proteome</keyword>
<dbReference type="Gene3D" id="1.20.1250.20">
    <property type="entry name" value="MFS general substrate transporter like domains"/>
    <property type="match status" value="1"/>
</dbReference>
<dbReference type="PROSITE" id="PS50850">
    <property type="entry name" value="MFS"/>
    <property type="match status" value="1"/>
</dbReference>